<protein>
    <recommendedName>
        <fullName evidence="8">UDP-N-acetylmuramoyl-tripeptide--D-alanyl-D-alanine ligase</fullName>
    </recommendedName>
</protein>
<dbReference type="GO" id="GO:0016881">
    <property type="term" value="F:acid-amino acid ligase activity"/>
    <property type="evidence" value="ECO:0007669"/>
    <property type="project" value="InterPro"/>
</dbReference>
<evidence type="ECO:0008006" key="8">
    <source>
        <dbReference type="Google" id="ProtNLM"/>
    </source>
</evidence>
<evidence type="ECO:0000256" key="1">
    <source>
        <dbReference type="ARBA" id="ARBA00022598"/>
    </source>
</evidence>
<sequence length="426" mass="47144">MTSLVQWFLAKLAKLILKKYNPDIIGVTGSFGKTSAKEAIYTVLSSKFNVRRNIKNYNNEIGLPLTIIGTSSGGRSVGGWLVVFVKALALIIWRDKNYPEILVLEMAVDHPGDMTYLTNLAPCKIGVVTGVGPVHIEYFKTIEKIAKEKSVMVSHINKNGWVVLNCDNEYVCEMTKATRSRISSYGIVNHDVDIKASEILMSQHEDGQISGLSFKLFYKGSSVPVLLPNILGEHLIYAALAAASIGRIYDMNMVDIASALRTFRAPKGRMNLIVGIKNTYIIDDTYNAGPDSVLAALNVLGKIAIDHHKFAVLGDMLELGDFTESSHRDVGKAVCNNKIDYLITVGDKSKFIASEAEKQGLDKDNIFVFSSVEKAGLFLQDKMEEGDFILVKGSQGMRMEKIVKEVMAEPLKAQELLVRQDEKWLD</sequence>
<evidence type="ECO:0000313" key="7">
    <source>
        <dbReference type="Proteomes" id="UP000229056"/>
    </source>
</evidence>
<evidence type="ECO:0000256" key="2">
    <source>
        <dbReference type="ARBA" id="ARBA00022741"/>
    </source>
</evidence>
<name>A0A2H0W4E6_9BACT</name>
<dbReference type="Gene3D" id="3.40.1190.10">
    <property type="entry name" value="Mur-like, catalytic domain"/>
    <property type="match status" value="1"/>
</dbReference>
<dbReference type="PANTHER" id="PTHR43024:SF1">
    <property type="entry name" value="UDP-N-ACETYLMURAMOYL-TRIPEPTIDE--D-ALANYL-D-ALANINE LIGASE"/>
    <property type="match status" value="1"/>
</dbReference>
<dbReference type="EMBL" id="PEZY01000005">
    <property type="protein sequence ID" value="PIS06137.1"/>
    <property type="molecule type" value="Genomic_DNA"/>
</dbReference>
<evidence type="ECO:0000259" key="5">
    <source>
        <dbReference type="Pfam" id="PF08245"/>
    </source>
</evidence>
<dbReference type="InterPro" id="IPR036615">
    <property type="entry name" value="Mur_ligase_C_dom_sf"/>
</dbReference>
<evidence type="ECO:0000256" key="3">
    <source>
        <dbReference type="ARBA" id="ARBA00022840"/>
    </source>
</evidence>
<comment type="caution">
    <text evidence="6">The sequence shown here is derived from an EMBL/GenBank/DDBJ whole genome shotgun (WGS) entry which is preliminary data.</text>
</comment>
<dbReference type="SUPFAM" id="SSF53244">
    <property type="entry name" value="MurD-like peptide ligases, peptide-binding domain"/>
    <property type="match status" value="1"/>
</dbReference>
<evidence type="ECO:0000313" key="6">
    <source>
        <dbReference type="EMBL" id="PIS06137.1"/>
    </source>
</evidence>
<organism evidence="6 7">
    <name type="scientific">Candidatus Buchananbacteria bacterium CG10_big_fil_rev_8_21_14_0_10_33_19</name>
    <dbReference type="NCBI Taxonomy" id="1974525"/>
    <lineage>
        <taxon>Bacteria</taxon>
        <taxon>Candidatus Buchananiibacteriota</taxon>
    </lineage>
</organism>
<gene>
    <name evidence="6" type="ORF">COT80_01030</name>
</gene>
<dbReference type="AlphaFoldDB" id="A0A2H0W4E6"/>
<dbReference type="SUPFAM" id="SSF53623">
    <property type="entry name" value="MurD-like peptide ligases, catalytic domain"/>
    <property type="match status" value="1"/>
</dbReference>
<dbReference type="GO" id="GO:0005524">
    <property type="term" value="F:ATP binding"/>
    <property type="evidence" value="ECO:0007669"/>
    <property type="project" value="UniProtKB-KW"/>
</dbReference>
<accession>A0A2H0W4E6</accession>
<dbReference type="Gene3D" id="3.90.190.20">
    <property type="entry name" value="Mur ligase, C-terminal domain"/>
    <property type="match status" value="1"/>
</dbReference>
<dbReference type="Pfam" id="PF02875">
    <property type="entry name" value="Mur_ligase_C"/>
    <property type="match status" value="1"/>
</dbReference>
<dbReference type="Proteomes" id="UP000229056">
    <property type="component" value="Unassembled WGS sequence"/>
</dbReference>
<dbReference type="Pfam" id="PF08245">
    <property type="entry name" value="Mur_ligase_M"/>
    <property type="match status" value="1"/>
</dbReference>
<dbReference type="InterPro" id="IPR004101">
    <property type="entry name" value="Mur_ligase_C"/>
</dbReference>
<reference evidence="7" key="1">
    <citation type="submission" date="2017-09" db="EMBL/GenBank/DDBJ databases">
        <title>Depth-based differentiation of microbial function through sediment-hosted aquifers and enrichment of novel symbionts in the deep terrestrial subsurface.</title>
        <authorList>
            <person name="Probst A.J."/>
            <person name="Ladd B."/>
            <person name="Jarett J.K."/>
            <person name="Geller-Mcgrath D.E."/>
            <person name="Sieber C.M.K."/>
            <person name="Emerson J.B."/>
            <person name="Anantharaman K."/>
            <person name="Thomas B.C."/>
            <person name="Malmstrom R."/>
            <person name="Stieglmeier M."/>
            <person name="Klingl A."/>
            <person name="Woyke T."/>
            <person name="Ryan C.M."/>
            <person name="Banfield J.F."/>
        </authorList>
    </citation>
    <scope>NUCLEOTIDE SEQUENCE [LARGE SCALE GENOMIC DNA]</scope>
</reference>
<keyword evidence="3" id="KW-0067">ATP-binding</keyword>
<evidence type="ECO:0000259" key="4">
    <source>
        <dbReference type="Pfam" id="PF02875"/>
    </source>
</evidence>
<dbReference type="InterPro" id="IPR036565">
    <property type="entry name" value="Mur-like_cat_sf"/>
</dbReference>
<dbReference type="InterPro" id="IPR051046">
    <property type="entry name" value="MurCDEF_CellWall_CoF430Synth"/>
</dbReference>
<dbReference type="PANTHER" id="PTHR43024">
    <property type="entry name" value="UDP-N-ACETYLMURAMOYL-TRIPEPTIDE--D-ALANYL-D-ALANINE LIGASE"/>
    <property type="match status" value="1"/>
</dbReference>
<dbReference type="InterPro" id="IPR013221">
    <property type="entry name" value="Mur_ligase_cen"/>
</dbReference>
<feature type="domain" description="Mur ligase C-terminal" evidence="4">
    <location>
        <begin position="268"/>
        <end position="394"/>
    </location>
</feature>
<feature type="domain" description="Mur ligase central" evidence="5">
    <location>
        <begin position="98"/>
        <end position="244"/>
    </location>
</feature>
<proteinExistence type="predicted"/>
<keyword evidence="2" id="KW-0547">Nucleotide-binding</keyword>
<keyword evidence="1" id="KW-0436">Ligase</keyword>